<accession>A0ABV6G073</accession>
<dbReference type="InterPro" id="IPR000182">
    <property type="entry name" value="GNAT_dom"/>
</dbReference>
<name>A0ABV6G073_9GAMM</name>
<dbReference type="RefSeq" id="WP_019952127.1">
    <property type="nucleotide sequence ID" value="NZ_JBHLVX010000005.1"/>
</dbReference>
<feature type="domain" description="N-acetyltransferase" evidence="1">
    <location>
        <begin position="13"/>
        <end position="151"/>
    </location>
</feature>
<sequence length="151" mass="17197">MQANRGSIDARDISTRPATEQDALYILDLEERCMREYALALWGEWRGKDADDLYLDRFCIVEYRQARAGCIATINDDTQCWIDRFYIEPTLQGQGVGGILLARLTSAADARGVPTRLSVLAGNPAINFYRRHGFMLESETAERRRMVRHPA</sequence>
<dbReference type="Pfam" id="PF13508">
    <property type="entry name" value="Acetyltransf_7"/>
    <property type="match status" value="1"/>
</dbReference>
<dbReference type="Proteomes" id="UP001589814">
    <property type="component" value="Unassembled WGS sequence"/>
</dbReference>
<dbReference type="GO" id="GO:0016746">
    <property type="term" value="F:acyltransferase activity"/>
    <property type="evidence" value="ECO:0007669"/>
    <property type="project" value="UniProtKB-KW"/>
</dbReference>
<dbReference type="InterPro" id="IPR016181">
    <property type="entry name" value="Acyl_CoA_acyltransferase"/>
</dbReference>
<proteinExistence type="predicted"/>
<dbReference type="CDD" id="cd04301">
    <property type="entry name" value="NAT_SF"/>
    <property type="match status" value="1"/>
</dbReference>
<keyword evidence="2" id="KW-0808">Transferase</keyword>
<dbReference type="SUPFAM" id="SSF55729">
    <property type="entry name" value="Acyl-CoA N-acyltransferases (Nat)"/>
    <property type="match status" value="1"/>
</dbReference>
<comment type="caution">
    <text evidence="2">The sequence shown here is derived from an EMBL/GenBank/DDBJ whole genome shotgun (WGS) entry which is preliminary data.</text>
</comment>
<reference evidence="2 3" key="1">
    <citation type="submission" date="2024-09" db="EMBL/GenBank/DDBJ databases">
        <authorList>
            <person name="Sun Q."/>
            <person name="Mori K."/>
        </authorList>
    </citation>
    <scope>NUCLEOTIDE SEQUENCE [LARGE SCALE GENOMIC DNA]</scope>
    <source>
        <strain evidence="2 3">CCM 7415</strain>
    </source>
</reference>
<dbReference type="PROSITE" id="PS51186">
    <property type="entry name" value="GNAT"/>
    <property type="match status" value="1"/>
</dbReference>
<gene>
    <name evidence="2" type="ORF">ACFFHW_01715</name>
</gene>
<protein>
    <submittedName>
        <fullName evidence="2">GNAT family N-acetyltransferase</fullName>
        <ecNumber evidence="2">2.3.-.-</ecNumber>
    </submittedName>
</protein>
<evidence type="ECO:0000313" key="2">
    <source>
        <dbReference type="EMBL" id="MFC0266724.1"/>
    </source>
</evidence>
<evidence type="ECO:0000313" key="3">
    <source>
        <dbReference type="Proteomes" id="UP001589814"/>
    </source>
</evidence>
<dbReference type="EC" id="2.3.-.-" evidence="2"/>
<keyword evidence="2" id="KW-0012">Acyltransferase</keyword>
<dbReference type="EMBL" id="JBHLVX010000005">
    <property type="protein sequence ID" value="MFC0266724.1"/>
    <property type="molecule type" value="Genomic_DNA"/>
</dbReference>
<organism evidence="2 3">
    <name type="scientific">Kushneria aurantia</name>
    <dbReference type="NCBI Taxonomy" id="504092"/>
    <lineage>
        <taxon>Bacteria</taxon>
        <taxon>Pseudomonadati</taxon>
        <taxon>Pseudomonadota</taxon>
        <taxon>Gammaproteobacteria</taxon>
        <taxon>Oceanospirillales</taxon>
        <taxon>Halomonadaceae</taxon>
        <taxon>Kushneria</taxon>
    </lineage>
</organism>
<keyword evidence="3" id="KW-1185">Reference proteome</keyword>
<dbReference type="Gene3D" id="3.40.630.30">
    <property type="match status" value="1"/>
</dbReference>
<evidence type="ECO:0000259" key="1">
    <source>
        <dbReference type="PROSITE" id="PS51186"/>
    </source>
</evidence>